<evidence type="ECO:0000256" key="1">
    <source>
        <dbReference type="SAM" id="MobiDB-lite"/>
    </source>
</evidence>
<protein>
    <submittedName>
        <fullName evidence="2">Uncharacterized protein</fullName>
    </submittedName>
</protein>
<sequence>MATESTVRIVPGAPPPKELSKAARKKRKTKPKAEPSTSDVLESSSASLIEKAPTVADIQEGAVAPELVAQPEPEALPVAEEESGLKSSPIVELIHKRLKATTKKITRISTYATTDADKLNDDQRATLKTLPGLEAVQKELAEVKKAVETHEAQFAAELTQRRHEAEKNEKARIASAVAATESVALTKALDLVNFLRLRSLLSSGELSLGLENAEVTAVFSAADALLAEPGETKQAVLTGFMFGQGSHEGISYARLAEITHLSLNPPAPTQEHIVEAVEASGDSETSAVDQPLGVSTAGSFDFMQASELEPSFEDNAEWVERPEVSHRQETPTVEPVNGHIPSEEPAAPVAVDETSNAAINWADEDEGGLPPIAGLHAKFGTSGSATPVVADEFQTDAAAAEPASAPAEEDGFTQARGRGRARGGFRGGERGGERGGYRGGFRGGDRGFRGGAERGRGGA</sequence>
<gene>
    <name evidence="2" type="ORF">GGX14DRAFT_439752</name>
</gene>
<evidence type="ECO:0000313" key="2">
    <source>
        <dbReference type="EMBL" id="KAJ7218099.1"/>
    </source>
</evidence>
<dbReference type="AlphaFoldDB" id="A0AAD6YF83"/>
<feature type="region of interest" description="Disordered" evidence="1">
    <location>
        <begin position="1"/>
        <end position="53"/>
    </location>
</feature>
<feature type="compositionally biased region" description="Low complexity" evidence="1">
    <location>
        <begin position="397"/>
        <end position="406"/>
    </location>
</feature>
<comment type="caution">
    <text evidence="2">The sequence shown here is derived from an EMBL/GenBank/DDBJ whole genome shotgun (WGS) entry which is preliminary data.</text>
</comment>
<reference evidence="2" key="1">
    <citation type="submission" date="2023-03" db="EMBL/GenBank/DDBJ databases">
        <title>Massive genome expansion in bonnet fungi (Mycena s.s.) driven by repeated elements and novel gene families across ecological guilds.</title>
        <authorList>
            <consortium name="Lawrence Berkeley National Laboratory"/>
            <person name="Harder C.B."/>
            <person name="Miyauchi S."/>
            <person name="Viragh M."/>
            <person name="Kuo A."/>
            <person name="Thoen E."/>
            <person name="Andreopoulos B."/>
            <person name="Lu D."/>
            <person name="Skrede I."/>
            <person name="Drula E."/>
            <person name="Henrissat B."/>
            <person name="Morin E."/>
            <person name="Kohler A."/>
            <person name="Barry K."/>
            <person name="LaButti K."/>
            <person name="Morin E."/>
            <person name="Salamov A."/>
            <person name="Lipzen A."/>
            <person name="Mereny Z."/>
            <person name="Hegedus B."/>
            <person name="Baldrian P."/>
            <person name="Stursova M."/>
            <person name="Weitz H."/>
            <person name="Taylor A."/>
            <person name="Grigoriev I.V."/>
            <person name="Nagy L.G."/>
            <person name="Martin F."/>
            <person name="Kauserud H."/>
        </authorList>
    </citation>
    <scope>NUCLEOTIDE SEQUENCE</scope>
    <source>
        <strain evidence="2">9144</strain>
    </source>
</reference>
<feature type="compositionally biased region" description="Basic and acidic residues" evidence="1">
    <location>
        <begin position="427"/>
        <end position="436"/>
    </location>
</feature>
<feature type="region of interest" description="Disordered" evidence="1">
    <location>
        <begin position="396"/>
        <end position="459"/>
    </location>
</feature>
<keyword evidence="3" id="KW-1185">Reference proteome</keyword>
<feature type="compositionally biased region" description="Basic and acidic residues" evidence="1">
    <location>
        <begin position="443"/>
        <end position="459"/>
    </location>
</feature>
<accession>A0AAD6YF83</accession>
<proteinExistence type="predicted"/>
<dbReference type="Proteomes" id="UP001219525">
    <property type="component" value="Unassembled WGS sequence"/>
</dbReference>
<evidence type="ECO:0000313" key="3">
    <source>
        <dbReference type="Proteomes" id="UP001219525"/>
    </source>
</evidence>
<organism evidence="2 3">
    <name type="scientific">Mycena pura</name>
    <dbReference type="NCBI Taxonomy" id="153505"/>
    <lineage>
        <taxon>Eukaryota</taxon>
        <taxon>Fungi</taxon>
        <taxon>Dikarya</taxon>
        <taxon>Basidiomycota</taxon>
        <taxon>Agaricomycotina</taxon>
        <taxon>Agaricomycetes</taxon>
        <taxon>Agaricomycetidae</taxon>
        <taxon>Agaricales</taxon>
        <taxon>Marasmiineae</taxon>
        <taxon>Mycenaceae</taxon>
        <taxon>Mycena</taxon>
    </lineage>
</organism>
<dbReference type="EMBL" id="JARJCW010000013">
    <property type="protein sequence ID" value="KAJ7218099.1"/>
    <property type="molecule type" value="Genomic_DNA"/>
</dbReference>
<feature type="compositionally biased region" description="Polar residues" evidence="1">
    <location>
        <begin position="35"/>
        <end position="47"/>
    </location>
</feature>
<name>A0AAD6YF83_9AGAR</name>
<feature type="region of interest" description="Disordered" evidence="1">
    <location>
        <begin position="322"/>
        <end position="344"/>
    </location>
</feature>